<sequence length="42" mass="4764">MVKELPGKAPAAPEAGALWDIRWRQTQFNYPKQKPSAARLKI</sequence>
<accession>A0A0G1FL16</accession>
<comment type="caution">
    <text evidence="1">The sequence shown here is derived from an EMBL/GenBank/DDBJ whole genome shotgun (WGS) entry which is preliminary data.</text>
</comment>
<evidence type="ECO:0000313" key="2">
    <source>
        <dbReference type="Proteomes" id="UP000034894"/>
    </source>
</evidence>
<dbReference type="AlphaFoldDB" id="A0A0G1FL16"/>
<reference evidence="1 2" key="1">
    <citation type="journal article" date="2015" name="Nature">
        <title>rRNA introns, odd ribosomes, and small enigmatic genomes across a large radiation of phyla.</title>
        <authorList>
            <person name="Brown C.T."/>
            <person name="Hug L.A."/>
            <person name="Thomas B.C."/>
            <person name="Sharon I."/>
            <person name="Castelle C.J."/>
            <person name="Singh A."/>
            <person name="Wilkins M.J."/>
            <person name="Williams K.H."/>
            <person name="Banfield J.F."/>
        </authorList>
    </citation>
    <scope>NUCLEOTIDE SEQUENCE [LARGE SCALE GENOMIC DNA]</scope>
</reference>
<proteinExistence type="predicted"/>
<dbReference type="Proteomes" id="UP000034894">
    <property type="component" value="Unassembled WGS sequence"/>
</dbReference>
<organism evidence="1 2">
    <name type="scientific">Candidatus Gottesmanbacteria bacterium GW2011_GWA2_43_14</name>
    <dbReference type="NCBI Taxonomy" id="1618443"/>
    <lineage>
        <taxon>Bacteria</taxon>
        <taxon>Candidatus Gottesmaniibacteriota</taxon>
    </lineage>
</organism>
<dbReference type="STRING" id="1618443.UV73_C0014G0018"/>
<evidence type="ECO:0000313" key="1">
    <source>
        <dbReference type="EMBL" id="KKS95741.1"/>
    </source>
</evidence>
<gene>
    <name evidence="1" type="ORF">UV73_C0014G0018</name>
</gene>
<name>A0A0G1FL16_9BACT</name>
<protein>
    <submittedName>
        <fullName evidence="1">Uncharacterized protein</fullName>
    </submittedName>
</protein>
<dbReference type="EMBL" id="LCFP01000014">
    <property type="protein sequence ID" value="KKS95741.1"/>
    <property type="molecule type" value="Genomic_DNA"/>
</dbReference>